<gene>
    <name evidence="2" type="ORF">FHR34_000887</name>
</gene>
<comment type="caution">
    <text evidence="2">The sequence shown here is derived from an EMBL/GenBank/DDBJ whole genome shotgun (WGS) entry which is preliminary data.</text>
</comment>
<sequence>MDPQVVDLARTAGTTVVTLMATDTWNRARDGLVALWRRAHPERADQLADQLDATREELIAARAAGDEQSEEELSSEWQSRLRRLLVAEPGLAEELRRFLEEFAPSTADQPAAGGVRMHAKASGHGRVYQAGRDQHITEG</sequence>
<dbReference type="RefSeq" id="WP_184934154.1">
    <property type="nucleotide sequence ID" value="NZ_JACHJV010000001.1"/>
</dbReference>
<dbReference type="Proteomes" id="UP000540506">
    <property type="component" value="Unassembled WGS sequence"/>
</dbReference>
<protein>
    <submittedName>
        <fullName evidence="2">Uncharacterized protein</fullName>
    </submittedName>
</protein>
<reference evidence="2 3" key="1">
    <citation type="submission" date="2020-08" db="EMBL/GenBank/DDBJ databases">
        <title>Sequencing the genomes of 1000 actinobacteria strains.</title>
        <authorList>
            <person name="Klenk H.-P."/>
        </authorList>
    </citation>
    <scope>NUCLEOTIDE SEQUENCE [LARGE SCALE GENOMIC DNA]</scope>
    <source>
        <strain evidence="2 3">DSM 41654</strain>
    </source>
</reference>
<dbReference type="EMBL" id="JACHJV010000001">
    <property type="protein sequence ID" value="MBB4921894.1"/>
    <property type="molecule type" value="Genomic_DNA"/>
</dbReference>
<accession>A0A7W7QY76</accession>
<evidence type="ECO:0000313" key="3">
    <source>
        <dbReference type="Proteomes" id="UP000540506"/>
    </source>
</evidence>
<name>A0A7W7QY76_KITKI</name>
<feature type="region of interest" description="Disordered" evidence="1">
    <location>
        <begin position="107"/>
        <end position="139"/>
    </location>
</feature>
<dbReference type="AlphaFoldDB" id="A0A7W7QY76"/>
<evidence type="ECO:0000256" key="1">
    <source>
        <dbReference type="SAM" id="MobiDB-lite"/>
    </source>
</evidence>
<organism evidence="2 3">
    <name type="scientific">Kitasatospora kifunensis</name>
    <name type="common">Streptomyces kifunensis</name>
    <dbReference type="NCBI Taxonomy" id="58351"/>
    <lineage>
        <taxon>Bacteria</taxon>
        <taxon>Bacillati</taxon>
        <taxon>Actinomycetota</taxon>
        <taxon>Actinomycetes</taxon>
        <taxon>Kitasatosporales</taxon>
        <taxon>Streptomycetaceae</taxon>
        <taxon>Kitasatospora</taxon>
    </lineage>
</organism>
<proteinExistence type="predicted"/>
<keyword evidence="3" id="KW-1185">Reference proteome</keyword>
<evidence type="ECO:0000313" key="2">
    <source>
        <dbReference type="EMBL" id="MBB4921894.1"/>
    </source>
</evidence>